<name>A0A8B6BJG7_MYTGA</name>
<keyword evidence="2" id="KW-1185">Reference proteome</keyword>
<dbReference type="OrthoDB" id="6101411at2759"/>
<accession>A0A8B6BJG7</accession>
<reference evidence="1" key="1">
    <citation type="submission" date="2018-11" db="EMBL/GenBank/DDBJ databases">
        <authorList>
            <person name="Alioto T."/>
            <person name="Alioto T."/>
        </authorList>
    </citation>
    <scope>NUCLEOTIDE SEQUENCE</scope>
</reference>
<organism evidence="1 2">
    <name type="scientific">Mytilus galloprovincialis</name>
    <name type="common">Mediterranean mussel</name>
    <dbReference type="NCBI Taxonomy" id="29158"/>
    <lineage>
        <taxon>Eukaryota</taxon>
        <taxon>Metazoa</taxon>
        <taxon>Spiralia</taxon>
        <taxon>Lophotrochozoa</taxon>
        <taxon>Mollusca</taxon>
        <taxon>Bivalvia</taxon>
        <taxon>Autobranchia</taxon>
        <taxon>Pteriomorphia</taxon>
        <taxon>Mytilida</taxon>
        <taxon>Mytiloidea</taxon>
        <taxon>Mytilidae</taxon>
        <taxon>Mytilinae</taxon>
        <taxon>Mytilus</taxon>
    </lineage>
</organism>
<protein>
    <submittedName>
        <fullName evidence="1">Uncharacterized protein</fullName>
    </submittedName>
</protein>
<comment type="caution">
    <text evidence="1">The sequence shown here is derived from an EMBL/GenBank/DDBJ whole genome shotgun (WGS) entry which is preliminary data.</text>
</comment>
<dbReference type="EMBL" id="UYJE01000260">
    <property type="protein sequence ID" value="VDH91750.1"/>
    <property type="molecule type" value="Genomic_DNA"/>
</dbReference>
<proteinExistence type="predicted"/>
<dbReference type="AlphaFoldDB" id="A0A8B6BJG7"/>
<evidence type="ECO:0000313" key="1">
    <source>
        <dbReference type="EMBL" id="VDH91750.1"/>
    </source>
</evidence>
<dbReference type="Proteomes" id="UP000596742">
    <property type="component" value="Unassembled WGS sequence"/>
</dbReference>
<sequence length="567" mass="65873">MESDPVALILASQEDVLSHGHVLYGLVKAGEDGNCVESTSRMVNVVPRKRIYCMDSVDELIEFRKELLKRPLVLQPIIQAGSGIQRLDCFFCVKKEPWVVMVNQFHEKIMEKISLGLDMAAKSMFRGEPVVLEFAFGDILKKHYYGNISKYMSSKFAYTDCEYGDIIIRSSPNRSYGNKVAQFKFSFDDVTASEIKVRTIEEAAKEKRSPVLEFIPQSKYKKKRSPVLEFIPQSKYKEKRSPVLEFIPQSKYKEKRSPVLEFIPQSKYKEKRSPVLEFIPQSKYKKKRSPVLEFIPQSKYKEKRSPVLEFISIPQSKYKEKIPVLFRVYTSNIKKKRSPVLEFIPQSKYKEKRSPVLEFIPQSKYKEKRSPVTVLEFIPQSQLTDILPNWVFDEVEVEESIVSTSDYHSDSNNGATGGMVVTSQPREYTNSWQKSNSNKLYVSVDLHVQEEIDSYEQECVQDSENDYEVGRIRHFHQGSGRSDSSMADSGYGDITVHNERAQLHDRKKRTKHKFPHDRNNYDNYAFEDNDFEEPEVDTIITRTGKKTFRSGDMESLNARMLMEESYM</sequence>
<gene>
    <name evidence="1" type="ORF">MGAL_10B009332</name>
</gene>
<evidence type="ECO:0000313" key="2">
    <source>
        <dbReference type="Proteomes" id="UP000596742"/>
    </source>
</evidence>